<feature type="domain" description="Myb/SANT-like DNA-binding" evidence="2">
    <location>
        <begin position="21"/>
        <end position="102"/>
    </location>
</feature>
<gene>
    <name evidence="3" type="ORF">HHUSO_G8930</name>
</gene>
<evidence type="ECO:0000256" key="1">
    <source>
        <dbReference type="SAM" id="MobiDB-lite"/>
    </source>
</evidence>
<feature type="region of interest" description="Disordered" evidence="1">
    <location>
        <begin position="267"/>
        <end position="310"/>
    </location>
</feature>
<dbReference type="InterPro" id="IPR028002">
    <property type="entry name" value="Myb_DNA-bind_5"/>
</dbReference>
<evidence type="ECO:0000313" key="4">
    <source>
        <dbReference type="Proteomes" id="UP001369086"/>
    </source>
</evidence>
<dbReference type="Pfam" id="PF13873">
    <property type="entry name" value="Myb_DNA-bind_5"/>
    <property type="match status" value="1"/>
</dbReference>
<reference evidence="3 4" key="1">
    <citation type="submission" date="2021-05" db="EMBL/GenBank/DDBJ databases">
        <authorList>
            <person name="Zahm M."/>
            <person name="Klopp C."/>
            <person name="Cabau C."/>
            <person name="Kuhl H."/>
            <person name="Suciu R."/>
            <person name="Ciorpac M."/>
            <person name="Holostenco D."/>
            <person name="Gessner J."/>
            <person name="Wuertz S."/>
            <person name="Hohne C."/>
            <person name="Stock M."/>
            <person name="Gislard M."/>
            <person name="Lluch J."/>
            <person name="Milhes M."/>
            <person name="Lampietro C."/>
            <person name="Lopez Roques C."/>
            <person name="Donnadieu C."/>
            <person name="Du K."/>
            <person name="Schartl M."/>
            <person name="Guiguen Y."/>
        </authorList>
    </citation>
    <scope>NUCLEOTIDE SEQUENCE [LARGE SCALE GENOMIC DNA]</scope>
    <source>
        <strain evidence="3">Hh-F2</strain>
        <tissue evidence="3">Blood</tissue>
    </source>
</reference>
<keyword evidence="4" id="KW-1185">Reference proteome</keyword>
<dbReference type="Proteomes" id="UP001369086">
    <property type="component" value="Unassembled WGS sequence"/>
</dbReference>
<protein>
    <submittedName>
        <fullName evidence="3">Nuclear apoptosis-inducing factor 1</fullName>
    </submittedName>
</protein>
<evidence type="ECO:0000313" key="3">
    <source>
        <dbReference type="EMBL" id="KAK6487680.1"/>
    </source>
</evidence>
<accession>A0ABR0ZS90</accession>
<dbReference type="PANTHER" id="PTHR23098:SF3">
    <property type="entry name" value="MYB-RELATED TRANSCRIPTION FACTOR, PARTNER OF PROFILIN"/>
    <property type="match status" value="1"/>
</dbReference>
<comment type="caution">
    <text evidence="3">The sequence shown here is derived from an EMBL/GenBank/DDBJ whole genome shotgun (WGS) entry which is preliminary data.</text>
</comment>
<sequence>MSAFHQGSSSMLRAKQLYKKRKSRFSYSEIKVLLEEVHRNRHISGLFPAPGKFNHGVPSNLKKRTWADITARINRVSQCPREIIEVIKKWSDMKCDVKRRMAARCAGGGEGPEELTPVETIIHQILQLTCTRQHHPPQHRASSLGSGLGAMDREGETASTASVSLPAGVAVPESFVTSLTETPLPLLSSAQDPAPTAMYCIASRESQGFKKGADQVCVYLLSQHHPIKTHKTRKHAERKSHAMEIDACPRLLLSDEDVKSIDSAGEEIRAGVSRTPLPSSSAPPAEEGTPLLGGSHRRGAPRPSLAPRGGVSMREEIVLNAAQSVQEQRASNELLRSVSRSMELLSESLQQAVETQQDFVRDSLALQRESLQVLRDFASAALTTLQEKLNGHPAPRR</sequence>
<evidence type="ECO:0000259" key="2">
    <source>
        <dbReference type="Pfam" id="PF13873"/>
    </source>
</evidence>
<feature type="region of interest" description="Disordered" evidence="1">
    <location>
        <begin position="135"/>
        <end position="155"/>
    </location>
</feature>
<dbReference type="PANTHER" id="PTHR23098">
    <property type="entry name" value="AGAP001331-PA-RELATED"/>
    <property type="match status" value="1"/>
</dbReference>
<feature type="compositionally biased region" description="Low complexity" evidence="1">
    <location>
        <begin position="278"/>
        <end position="287"/>
    </location>
</feature>
<name>A0ABR0ZS90_HUSHU</name>
<dbReference type="EMBL" id="JAHFZB010000007">
    <property type="protein sequence ID" value="KAK6487680.1"/>
    <property type="molecule type" value="Genomic_DNA"/>
</dbReference>
<organism evidence="3 4">
    <name type="scientific">Huso huso</name>
    <name type="common">Beluga</name>
    <name type="synonym">Acipenser huso</name>
    <dbReference type="NCBI Taxonomy" id="61971"/>
    <lineage>
        <taxon>Eukaryota</taxon>
        <taxon>Metazoa</taxon>
        <taxon>Chordata</taxon>
        <taxon>Craniata</taxon>
        <taxon>Vertebrata</taxon>
        <taxon>Euteleostomi</taxon>
        <taxon>Actinopterygii</taxon>
        <taxon>Chondrostei</taxon>
        <taxon>Acipenseriformes</taxon>
        <taxon>Acipenseridae</taxon>
        <taxon>Huso</taxon>
    </lineage>
</organism>
<proteinExistence type="predicted"/>